<keyword evidence="4" id="KW-1185">Reference proteome</keyword>
<feature type="transmembrane region" description="Helical" evidence="1">
    <location>
        <begin position="36"/>
        <end position="52"/>
    </location>
</feature>
<keyword evidence="1" id="KW-0472">Membrane</keyword>
<sequence length="332" mass="36425">MAIFIATSGFLLVGLVIYDAVKTTLAATGAGPITGWLGRLVWFVALGLQRRLGWKGLLGGVGPWLTVSLITVWVGLVWLGWWLAFSSHEVAVFHPASGTYANPVERLYFVGYTLTTLGYGDFVAGTGKWQVLAVLAAANGFFLLTLAVTYILSVMSALVQKRQLALSIHTLGPTPAGIVSRFEESGNFEELARQADGLKASIITVGQQHLAYPILHYYHQAAPDQALPVALFRLYQSLAIVCYGHESLSPSVRFQLESTLHALNGFLAVLEHDFLQPARQAPKIDTAWLPATASLATPPERLREDLEQLESQRLWLAFLHKDGWGWKAGWCR</sequence>
<dbReference type="Proteomes" id="UP000769617">
    <property type="component" value="Unassembled WGS sequence"/>
</dbReference>
<keyword evidence="1" id="KW-0812">Transmembrane</keyword>
<keyword evidence="1" id="KW-1133">Transmembrane helix</keyword>
<evidence type="ECO:0000259" key="2">
    <source>
        <dbReference type="Pfam" id="PF07885"/>
    </source>
</evidence>
<dbReference type="Pfam" id="PF07885">
    <property type="entry name" value="Ion_trans_2"/>
    <property type="match status" value="1"/>
</dbReference>
<organism evidence="3 4">
    <name type="scientific">Billgrantia antri</name>
    <dbReference type="NCBI Taxonomy" id="2846777"/>
    <lineage>
        <taxon>Bacteria</taxon>
        <taxon>Pseudomonadati</taxon>
        <taxon>Pseudomonadota</taxon>
        <taxon>Gammaproteobacteria</taxon>
        <taxon>Oceanospirillales</taxon>
        <taxon>Halomonadaceae</taxon>
        <taxon>Billgrantia</taxon>
    </lineage>
</organism>
<feature type="domain" description="Potassium channel" evidence="2">
    <location>
        <begin position="101"/>
        <end position="156"/>
    </location>
</feature>
<gene>
    <name evidence="3" type="ORF">KPL81_13240</name>
</gene>
<dbReference type="SUPFAM" id="SSF81324">
    <property type="entry name" value="Voltage-gated potassium channels"/>
    <property type="match status" value="1"/>
</dbReference>
<protein>
    <submittedName>
        <fullName evidence="3">Potassium channel family protein</fullName>
    </submittedName>
</protein>
<keyword evidence="3" id="KW-0813">Transport</keyword>
<evidence type="ECO:0000313" key="3">
    <source>
        <dbReference type="EMBL" id="MBW6392117.1"/>
    </source>
</evidence>
<feature type="transmembrane region" description="Helical" evidence="1">
    <location>
        <begin position="64"/>
        <end position="84"/>
    </location>
</feature>
<reference evidence="3 4" key="1">
    <citation type="submission" date="2021-07" db="EMBL/GenBank/DDBJ databases">
        <authorList>
            <person name="So Y."/>
        </authorList>
    </citation>
    <scope>NUCLEOTIDE SEQUENCE [LARGE SCALE GENOMIC DNA]</scope>
    <source>
        <strain evidence="3 4">Y3S6</strain>
    </source>
</reference>
<dbReference type="Gene3D" id="1.10.287.70">
    <property type="match status" value="1"/>
</dbReference>
<dbReference type="RefSeq" id="WP_219792583.1">
    <property type="nucleotide sequence ID" value="NZ_JAHYCA010000004.1"/>
</dbReference>
<feature type="transmembrane region" description="Helical" evidence="1">
    <location>
        <begin position="129"/>
        <end position="152"/>
    </location>
</feature>
<evidence type="ECO:0000313" key="4">
    <source>
        <dbReference type="Proteomes" id="UP000769617"/>
    </source>
</evidence>
<dbReference type="EMBL" id="JAHYCA010000004">
    <property type="protein sequence ID" value="MBW6392117.1"/>
    <property type="molecule type" value="Genomic_DNA"/>
</dbReference>
<dbReference type="GO" id="GO:0034220">
    <property type="term" value="P:monoatomic ion transmembrane transport"/>
    <property type="evidence" value="ECO:0007669"/>
    <property type="project" value="UniProtKB-KW"/>
</dbReference>
<keyword evidence="3" id="KW-0406">Ion transport</keyword>
<evidence type="ECO:0000256" key="1">
    <source>
        <dbReference type="SAM" id="Phobius"/>
    </source>
</evidence>
<comment type="caution">
    <text evidence="3">The sequence shown here is derived from an EMBL/GenBank/DDBJ whole genome shotgun (WGS) entry which is preliminary data.</text>
</comment>
<name>A0ABS6ZRP7_9GAMM</name>
<keyword evidence="3" id="KW-0407">Ion channel</keyword>
<proteinExistence type="predicted"/>
<accession>A0ABS6ZRP7</accession>
<dbReference type="InterPro" id="IPR013099">
    <property type="entry name" value="K_chnl_dom"/>
</dbReference>